<dbReference type="WBParaSite" id="ES5_v2.g622.t1">
    <property type="protein sequence ID" value="ES5_v2.g622.t1"/>
    <property type="gene ID" value="ES5_v2.g622"/>
</dbReference>
<sequence length="1082" mass="117663">MADTKDDSAAPPTTTTPPTTPGKSPTDNGKEKLDEFKKAAEKMEAVFFKKKKKQSEKAEEELNLKKQTADAFAEELFGKNDDDWANQAGSSATTIPIHQPSTDDPIFGIDQSEEPGIEEIPEVSLSHRGSRRESRRESHPEVSKLEGHESEHGTLTSESEQANIEPGTDEQPTTDIPAEGGTDTTAAAATDQYYDYSAYGYDPNYANYDPSQAGQEGHEGEHGTIASETENANIEPGTDEQPTTDIPAEGGTDTTAATATDQYYDYSAYGYDPNYANYDPSQTDQEGHEGEHGTIASESEQANIESGTDEQPTTDIPSEGGADTTAAAATDQYYDYSAYGYDPNYANYDPSQTGQEQAAYDPNAAYNYDQAAYTYDQNGAYDYSQQYGYDQTGAYNQEYPGYDTTAYDYGTVNPNTAIDTSAYDYGTVDPNVTAADPATTDYSAYAQGTTEAAATTDYSEYDQNAAAAYNPFAAAAAEDSAATGTYDYNAATSDYGDTSTTYTDPATAQAPDYSSYDPNSSNNYYDTTQYGGGYQYGDTTTDYSQYGYPADPPTQSQAATEAPYEQPQQKPSQFSQPLFPSMKAHDPYAWDTHDTAAASSAPAPPSAPPSRPAPPAARQAETPTETVTPVHRAPPPRPGAPPTESAATNKPSQISGQSAADDIHDESYLSNVGGSQGMMTPAVMRQMQQLEEEKKKLKADKKKAKHMKRPQSPPEVTAKQEMDMDKAAAELAARIAATRAHDLGDWKPPSYDNVSSPHQTTPHAPAPPPPPPSAATAAVPKKEESEEKVEEAKNEEKKEEKMEEEEPTKPELPSNWAAFGESTDFSNAALPNSDSDFFTLHLKEVPPAATDDPFAPPKPIDPFAPQNGGDDFDPFDIKPAEDIVAQAKERANLIAQREDQDQDIDYLHPSSNGSTPTPEGGSPISSRPVGFEDEFKPAADDSPTPLYDEDDSVPLTEFPKKFTDATLQAYDVYGKIHTVKLQYVQYKERIGIRSGQIARLVEGHITKYGMPIEHAAQVTILSKFGCLNADELSTFINAIEDFLFTSKISREIVPQYKQDEVQIHCYDEYQAYVDKEGFVSNQ</sequence>
<name>A0AC34GPI7_9BILA</name>
<protein>
    <submittedName>
        <fullName evidence="2">SHD domain-containing protein</fullName>
    </submittedName>
</protein>
<evidence type="ECO:0000313" key="1">
    <source>
        <dbReference type="Proteomes" id="UP000887579"/>
    </source>
</evidence>
<evidence type="ECO:0000313" key="2">
    <source>
        <dbReference type="WBParaSite" id="ES5_v2.g622.t1"/>
    </source>
</evidence>
<organism evidence="1 2">
    <name type="scientific">Panagrolaimus sp. ES5</name>
    <dbReference type="NCBI Taxonomy" id="591445"/>
    <lineage>
        <taxon>Eukaryota</taxon>
        <taxon>Metazoa</taxon>
        <taxon>Ecdysozoa</taxon>
        <taxon>Nematoda</taxon>
        <taxon>Chromadorea</taxon>
        <taxon>Rhabditida</taxon>
        <taxon>Tylenchina</taxon>
        <taxon>Panagrolaimomorpha</taxon>
        <taxon>Panagrolaimoidea</taxon>
        <taxon>Panagrolaimidae</taxon>
        <taxon>Panagrolaimus</taxon>
    </lineage>
</organism>
<dbReference type="Proteomes" id="UP000887579">
    <property type="component" value="Unplaced"/>
</dbReference>
<proteinExistence type="predicted"/>
<accession>A0AC34GPI7</accession>
<reference evidence="2" key="1">
    <citation type="submission" date="2022-11" db="UniProtKB">
        <authorList>
            <consortium name="WormBaseParasite"/>
        </authorList>
    </citation>
    <scope>IDENTIFICATION</scope>
</reference>